<dbReference type="RefSeq" id="WP_164187287.1">
    <property type="nucleotide sequence ID" value="NZ_JAAGMR010000079.1"/>
</dbReference>
<evidence type="ECO:0000313" key="3">
    <source>
        <dbReference type="Proteomes" id="UP000470520"/>
    </source>
</evidence>
<dbReference type="AlphaFoldDB" id="A0A7K3QNA2"/>
<comment type="caution">
    <text evidence="2">The sequence shown here is derived from an EMBL/GenBank/DDBJ whole genome shotgun (WGS) entry which is preliminary data.</text>
</comment>
<dbReference type="Proteomes" id="UP000470520">
    <property type="component" value="Unassembled WGS sequence"/>
</dbReference>
<evidence type="ECO:0000256" key="1">
    <source>
        <dbReference type="SAM" id="MobiDB-lite"/>
    </source>
</evidence>
<dbReference type="EMBL" id="JAAGMR010000079">
    <property type="protein sequence ID" value="NEB91379.1"/>
    <property type="molecule type" value="Genomic_DNA"/>
</dbReference>
<sequence length="168" mass="18803">MSEMIGARNLHLEWAFLCATMFQRPLYIGKAVNLATRIKAHVKSDSHLSGELERLGLTVSDCTVLLLPVRSPDNIADLVAIEEDRIRVLRESEVDNPTPSDILNEEEGRDGEGDEAYDLDSQDGDDLYRDAQLDSEASAELKQIDELVRLAESLTIRLAHPLLNMKMD</sequence>
<protein>
    <submittedName>
        <fullName evidence="2">Uncharacterized protein</fullName>
    </submittedName>
</protein>
<reference evidence="2 3" key="1">
    <citation type="submission" date="2020-01" db="EMBL/GenBank/DDBJ databases">
        <title>Insect and environment-associated Actinomycetes.</title>
        <authorList>
            <person name="Currrie C."/>
            <person name="Chevrette M."/>
            <person name="Carlson C."/>
            <person name="Stubbendieck R."/>
            <person name="Wendt-Pienkowski E."/>
        </authorList>
    </citation>
    <scope>NUCLEOTIDE SEQUENCE [LARGE SCALE GENOMIC DNA]</scope>
    <source>
        <strain evidence="2 3">SID7754</strain>
    </source>
</reference>
<organism evidence="2 3">
    <name type="scientific">Streptomyces bauhiniae</name>
    <dbReference type="NCBI Taxonomy" id="2340725"/>
    <lineage>
        <taxon>Bacteria</taxon>
        <taxon>Bacillati</taxon>
        <taxon>Actinomycetota</taxon>
        <taxon>Actinomycetes</taxon>
        <taxon>Kitasatosporales</taxon>
        <taxon>Streptomycetaceae</taxon>
        <taxon>Streptomyces</taxon>
    </lineage>
</organism>
<feature type="region of interest" description="Disordered" evidence="1">
    <location>
        <begin position="92"/>
        <end position="126"/>
    </location>
</feature>
<proteinExistence type="predicted"/>
<name>A0A7K3QNA2_9ACTN</name>
<feature type="compositionally biased region" description="Acidic residues" evidence="1">
    <location>
        <begin position="103"/>
        <end position="125"/>
    </location>
</feature>
<evidence type="ECO:0000313" key="2">
    <source>
        <dbReference type="EMBL" id="NEB91379.1"/>
    </source>
</evidence>
<gene>
    <name evidence="2" type="ORF">G3I21_06535</name>
</gene>
<accession>A0A7K3QNA2</accession>